<proteinExistence type="inferred from homology"/>
<comment type="subcellular location">
    <subcellularLocation>
        <location evidence="3">Mitochondrion matrix</location>
    </subcellularLocation>
</comment>
<dbReference type="PIRSF" id="PIRSF000543">
    <property type="entry name" value="NADH_UQ_42KD"/>
    <property type="match status" value="1"/>
</dbReference>
<sequence length="308" mass="35510">AGIHTCPVRSLRYGWWAYALGERTTPRFKENSKIFCIDGNLASGKGALAQKLADRLGMLYMPEPDTHYVDKMTKEKVPLDSAFNGNCSLEKFYLDPKASDGNSYRLQSWMYLMRLLQYSDAVEHLLTTGQGVILERSPFSDMVFLEAMFSQGYIRKQCVDHYKEIKHISICEFWAPHLVIYVDSPAEEVQKKLKASGKPHLQNVPLSYLKSIETAYKKTFLPKISEEAEVLAYDTTQAQDIEKIAEDIEYLKFEKGPWLEQDDVTFHHMRILVEDKQRVASMTCIPRYIPEITIGAHEFDKGYYSFRS</sequence>
<comment type="function">
    <text evidence="2">Accessory subunit of the mitochondrial membrane respiratory chain NADH dehydrogenase (Complex I), that is believed not to be involved in catalysis. Complex I functions in the transfer of electrons from NADH to the respiratory chain. The immediate electron acceptor for the enzyme is believed to be ubiquinone.</text>
</comment>
<keyword evidence="10" id="KW-0679">Respiratory chain</keyword>
<evidence type="ECO:0000256" key="7">
    <source>
        <dbReference type="ARBA" id="ARBA00022448"/>
    </source>
</evidence>
<protein>
    <recommendedName>
        <fullName evidence="6">NADH dehydrogenase [ubiquinone] 1 alpha subcomplex subunit 10, mitochondrial</fullName>
    </recommendedName>
    <alternativeName>
        <fullName evidence="16">Complex I-42kD</fullName>
    </alternativeName>
    <alternativeName>
        <fullName evidence="15">NADH-ubiquinone oxidoreductase 42 kDa subunit</fullName>
    </alternativeName>
</protein>
<evidence type="ECO:0000256" key="1">
    <source>
        <dbReference type="ARBA" id="ARBA00001974"/>
    </source>
</evidence>
<evidence type="ECO:0000256" key="2">
    <source>
        <dbReference type="ARBA" id="ARBA00003195"/>
    </source>
</evidence>
<keyword evidence="19" id="KW-1185">Reference proteome</keyword>
<keyword evidence="11" id="KW-0274">FAD</keyword>
<comment type="caution">
    <text evidence="18">The sequence shown here is derived from an EMBL/GenBank/DDBJ whole genome shotgun (WGS) entry which is preliminary data.</text>
</comment>
<organism evidence="18 19">
    <name type="scientific">Clarias magur</name>
    <name type="common">Asian catfish</name>
    <name type="synonym">Macropteronotus magur</name>
    <dbReference type="NCBI Taxonomy" id="1594786"/>
    <lineage>
        <taxon>Eukaryota</taxon>
        <taxon>Metazoa</taxon>
        <taxon>Chordata</taxon>
        <taxon>Craniata</taxon>
        <taxon>Vertebrata</taxon>
        <taxon>Euteleostomi</taxon>
        <taxon>Actinopterygii</taxon>
        <taxon>Neopterygii</taxon>
        <taxon>Teleostei</taxon>
        <taxon>Ostariophysi</taxon>
        <taxon>Siluriformes</taxon>
        <taxon>Clariidae</taxon>
        <taxon>Clarias</taxon>
    </lineage>
</organism>
<keyword evidence="13" id="KW-0249">Electron transport</keyword>
<evidence type="ECO:0000256" key="16">
    <source>
        <dbReference type="ARBA" id="ARBA00032828"/>
    </source>
</evidence>
<dbReference type="EMBL" id="QNUK01000242">
    <property type="protein sequence ID" value="KAF5897256.1"/>
    <property type="molecule type" value="Genomic_DNA"/>
</dbReference>
<comment type="cofactor">
    <cofactor evidence="1">
        <name>FAD</name>
        <dbReference type="ChEBI" id="CHEBI:57692"/>
    </cofactor>
</comment>
<evidence type="ECO:0000313" key="19">
    <source>
        <dbReference type="Proteomes" id="UP000727407"/>
    </source>
</evidence>
<evidence type="ECO:0000256" key="10">
    <source>
        <dbReference type="ARBA" id="ARBA00022660"/>
    </source>
</evidence>
<keyword evidence="8" id="KW-0597">Phosphoprotein</keyword>
<keyword evidence="12" id="KW-0809">Transit peptide</keyword>
<dbReference type="InterPro" id="IPR031314">
    <property type="entry name" value="DNK_dom"/>
</dbReference>
<evidence type="ECO:0000256" key="8">
    <source>
        <dbReference type="ARBA" id="ARBA00022553"/>
    </source>
</evidence>
<dbReference type="PANTHER" id="PTHR10513">
    <property type="entry name" value="DEOXYNUCLEOSIDE KINASE"/>
    <property type="match status" value="1"/>
</dbReference>
<feature type="domain" description="Deoxynucleoside kinase" evidence="17">
    <location>
        <begin position="35"/>
        <end position="246"/>
    </location>
</feature>
<evidence type="ECO:0000256" key="12">
    <source>
        <dbReference type="ARBA" id="ARBA00022946"/>
    </source>
</evidence>
<comment type="similarity">
    <text evidence="4">Belongs to the complex I NDUFA10 subunit family.</text>
</comment>
<evidence type="ECO:0000256" key="14">
    <source>
        <dbReference type="ARBA" id="ARBA00023128"/>
    </source>
</evidence>
<keyword evidence="14" id="KW-0496">Mitochondrion</keyword>
<dbReference type="InterPro" id="IPR015828">
    <property type="entry name" value="NDUFA10"/>
</dbReference>
<evidence type="ECO:0000256" key="3">
    <source>
        <dbReference type="ARBA" id="ARBA00004305"/>
    </source>
</evidence>
<name>A0A8J4X1H7_CLAMG</name>
<comment type="subunit">
    <text evidence="5">Complex I is composed of 45 different subunits. This a component of the hydrophobic protein fraction.</text>
</comment>
<dbReference type="InterPro" id="IPR050566">
    <property type="entry name" value="Deoxyribonucleoside_kinase"/>
</dbReference>
<dbReference type="CDD" id="cd02030">
    <property type="entry name" value="NDUO42"/>
    <property type="match status" value="1"/>
</dbReference>
<dbReference type="OrthoDB" id="17400at2759"/>
<evidence type="ECO:0000256" key="5">
    <source>
        <dbReference type="ARBA" id="ARBA00011514"/>
    </source>
</evidence>
<evidence type="ECO:0000256" key="6">
    <source>
        <dbReference type="ARBA" id="ARBA00017279"/>
    </source>
</evidence>
<accession>A0A8J4X1H7</accession>
<dbReference type="Pfam" id="PF01712">
    <property type="entry name" value="dNK"/>
    <property type="match status" value="1"/>
</dbReference>
<dbReference type="Gene3D" id="3.40.50.300">
    <property type="entry name" value="P-loop containing nucleotide triphosphate hydrolases"/>
    <property type="match status" value="1"/>
</dbReference>
<dbReference type="GO" id="GO:0006120">
    <property type="term" value="P:mitochondrial electron transport, NADH to ubiquinone"/>
    <property type="evidence" value="ECO:0007669"/>
    <property type="project" value="InterPro"/>
</dbReference>
<dbReference type="PANTHER" id="PTHR10513:SF15">
    <property type="entry name" value="NADH DEHYDROGENASE [UBIQUINONE] 1 ALPHA SUBCOMPLEX SUBUNIT 10, MITOCHONDRIAL"/>
    <property type="match status" value="1"/>
</dbReference>
<evidence type="ECO:0000256" key="15">
    <source>
        <dbReference type="ARBA" id="ARBA00032628"/>
    </source>
</evidence>
<gene>
    <name evidence="18" type="primary">ndufa10</name>
    <name evidence="18" type="ORF">DAT39_013028</name>
</gene>
<keyword evidence="9" id="KW-0285">Flavoprotein</keyword>
<dbReference type="Proteomes" id="UP000727407">
    <property type="component" value="Unassembled WGS sequence"/>
</dbReference>
<evidence type="ECO:0000256" key="4">
    <source>
        <dbReference type="ARBA" id="ARBA00008606"/>
    </source>
</evidence>
<reference evidence="18" key="1">
    <citation type="submission" date="2020-07" db="EMBL/GenBank/DDBJ databases">
        <title>Clarias magur genome sequencing, assembly and annotation.</title>
        <authorList>
            <person name="Kushwaha B."/>
            <person name="Kumar R."/>
            <person name="Das P."/>
            <person name="Joshi C.G."/>
            <person name="Kumar D."/>
            <person name="Nagpure N.S."/>
            <person name="Pandey M."/>
            <person name="Agarwal S."/>
            <person name="Srivastava S."/>
            <person name="Singh M."/>
            <person name="Sahoo L."/>
            <person name="Jayasankar P."/>
            <person name="Meher P.K."/>
            <person name="Koringa P.G."/>
            <person name="Iquebal M.A."/>
            <person name="Das S.P."/>
            <person name="Bit A."/>
            <person name="Patnaik S."/>
            <person name="Patel N."/>
            <person name="Shah T.M."/>
            <person name="Hinsu A."/>
            <person name="Jena J.K."/>
        </authorList>
    </citation>
    <scope>NUCLEOTIDE SEQUENCE</scope>
    <source>
        <strain evidence="18">CIFAMagur01</strain>
        <tissue evidence="18">Testis</tissue>
    </source>
</reference>
<feature type="non-terminal residue" evidence="18">
    <location>
        <position position="308"/>
    </location>
</feature>
<keyword evidence="7" id="KW-0813">Transport</keyword>
<evidence type="ECO:0000256" key="11">
    <source>
        <dbReference type="ARBA" id="ARBA00022827"/>
    </source>
</evidence>
<dbReference type="SUPFAM" id="SSF52540">
    <property type="entry name" value="P-loop containing nucleoside triphosphate hydrolases"/>
    <property type="match status" value="1"/>
</dbReference>
<evidence type="ECO:0000256" key="13">
    <source>
        <dbReference type="ARBA" id="ARBA00022982"/>
    </source>
</evidence>
<evidence type="ECO:0000256" key="9">
    <source>
        <dbReference type="ARBA" id="ARBA00022630"/>
    </source>
</evidence>
<dbReference type="GO" id="GO:0005759">
    <property type="term" value="C:mitochondrial matrix"/>
    <property type="evidence" value="ECO:0007669"/>
    <property type="project" value="UniProtKB-SubCell"/>
</dbReference>
<dbReference type="InterPro" id="IPR027417">
    <property type="entry name" value="P-loop_NTPase"/>
</dbReference>
<evidence type="ECO:0000313" key="18">
    <source>
        <dbReference type="EMBL" id="KAF5897256.1"/>
    </source>
</evidence>
<dbReference type="FunFam" id="3.40.50.300:FF:000837">
    <property type="entry name" value="NADH dehydrogenase [ubiquinone] 1 alpha subcomplex subunit 10, mitochondrial"/>
    <property type="match status" value="1"/>
</dbReference>
<dbReference type="AlphaFoldDB" id="A0A8J4X1H7"/>
<feature type="non-terminal residue" evidence="18">
    <location>
        <position position="1"/>
    </location>
</feature>
<evidence type="ECO:0000259" key="17">
    <source>
        <dbReference type="Pfam" id="PF01712"/>
    </source>
</evidence>